<accession>A0ABV2TKN6</accession>
<name>A0ABV2TKN6_9RHOO</name>
<dbReference type="Proteomes" id="UP001549691">
    <property type="component" value="Unassembled WGS sequence"/>
</dbReference>
<evidence type="ECO:0000256" key="2">
    <source>
        <dbReference type="SAM" id="SignalP"/>
    </source>
</evidence>
<comment type="caution">
    <text evidence="3">The sequence shown here is derived from an EMBL/GenBank/DDBJ whole genome shotgun (WGS) entry which is preliminary data.</text>
</comment>
<evidence type="ECO:0000313" key="4">
    <source>
        <dbReference type="Proteomes" id="UP001549691"/>
    </source>
</evidence>
<sequence>MKLFSKTALLALALALASTLPSAQAVGNLVDLSIVDRNTGETLPIHVHQGQYWIAGTPGHRYGITLASGLYERSLTVVSVDGINAVSGETAAWDQTGYVLGERQNTQITGWRKSNTQVAAFVFTALPRSYAARTGRPQNVGSIGIATFRERAVPPPPVIMPYHSDESLSDKAASRASGAPAPAAEREKLGTGHGQREHSAVTFTDFERANPRPDDVVVIRYDSRDNLIALGIIPAPRPRAQPNPFPGNPGFVPDPPAHW</sequence>
<dbReference type="EMBL" id="JBEWZI010000009">
    <property type="protein sequence ID" value="MET7014468.1"/>
    <property type="molecule type" value="Genomic_DNA"/>
</dbReference>
<evidence type="ECO:0000313" key="3">
    <source>
        <dbReference type="EMBL" id="MET7014468.1"/>
    </source>
</evidence>
<keyword evidence="4" id="KW-1185">Reference proteome</keyword>
<keyword evidence="2" id="KW-0732">Signal</keyword>
<feature type="region of interest" description="Disordered" evidence="1">
    <location>
        <begin position="161"/>
        <end position="200"/>
    </location>
</feature>
<organism evidence="3 4">
    <name type="scientific">Uliginosibacterium flavum</name>
    <dbReference type="NCBI Taxonomy" id="1396831"/>
    <lineage>
        <taxon>Bacteria</taxon>
        <taxon>Pseudomonadati</taxon>
        <taxon>Pseudomonadota</taxon>
        <taxon>Betaproteobacteria</taxon>
        <taxon>Rhodocyclales</taxon>
        <taxon>Zoogloeaceae</taxon>
        <taxon>Uliginosibacterium</taxon>
    </lineage>
</organism>
<protein>
    <submittedName>
        <fullName evidence="3">Uncharacterized protein</fullName>
    </submittedName>
</protein>
<feature type="region of interest" description="Disordered" evidence="1">
    <location>
        <begin position="236"/>
        <end position="259"/>
    </location>
</feature>
<gene>
    <name evidence="3" type="ORF">ABXR19_09730</name>
</gene>
<evidence type="ECO:0000256" key="1">
    <source>
        <dbReference type="SAM" id="MobiDB-lite"/>
    </source>
</evidence>
<feature type="compositionally biased region" description="Basic and acidic residues" evidence="1">
    <location>
        <begin position="163"/>
        <end position="173"/>
    </location>
</feature>
<dbReference type="RefSeq" id="WP_354600930.1">
    <property type="nucleotide sequence ID" value="NZ_JBEWZI010000009.1"/>
</dbReference>
<feature type="chain" id="PRO_5045335564" evidence="2">
    <location>
        <begin position="26"/>
        <end position="259"/>
    </location>
</feature>
<feature type="signal peptide" evidence="2">
    <location>
        <begin position="1"/>
        <end position="25"/>
    </location>
</feature>
<feature type="compositionally biased region" description="Basic and acidic residues" evidence="1">
    <location>
        <begin position="184"/>
        <end position="200"/>
    </location>
</feature>
<feature type="compositionally biased region" description="Low complexity" evidence="1">
    <location>
        <begin position="174"/>
        <end position="183"/>
    </location>
</feature>
<proteinExistence type="predicted"/>
<reference evidence="3 4" key="1">
    <citation type="submission" date="2024-07" db="EMBL/GenBank/DDBJ databases">
        <title>Uliginosibacterium flavum JJ3220;KACC:17644.</title>
        <authorList>
            <person name="Kim M.K."/>
        </authorList>
    </citation>
    <scope>NUCLEOTIDE SEQUENCE [LARGE SCALE GENOMIC DNA]</scope>
    <source>
        <strain evidence="3 4">KACC:17644</strain>
    </source>
</reference>